<accession>A0A4U2Z498</accession>
<organism evidence="1 2">
    <name type="scientific">Sulfurimonas crateris</name>
    <dbReference type="NCBI Taxonomy" id="2574727"/>
    <lineage>
        <taxon>Bacteria</taxon>
        <taxon>Pseudomonadati</taxon>
        <taxon>Campylobacterota</taxon>
        <taxon>Epsilonproteobacteria</taxon>
        <taxon>Campylobacterales</taxon>
        <taxon>Sulfurimonadaceae</taxon>
        <taxon>Sulfurimonas</taxon>
    </lineage>
</organism>
<protein>
    <submittedName>
        <fullName evidence="1">Uncharacterized protein</fullName>
    </submittedName>
</protein>
<sequence>MSLKKALIFGFFTAFLILGIVSMKRAIPETAKEERIYKAIKVYSPYVVEKKVGGLNIIDKRNGEKESPSAKEFLFRLDELDKNWGKEHLRVENNEVLVIGENNQSVARIFIENDKERDFLKNFFGI</sequence>
<reference evidence="1 2" key="1">
    <citation type="submission" date="2019-04" db="EMBL/GenBank/DDBJ databases">
        <title>Sulfurimonas crateris sp. nov. a facultative anaerobic sulfur-oxidizing chemolithautotrophic bacterium isolated from a terrestrial mud vulcano.</title>
        <authorList>
            <person name="Ratnikova N.M."/>
            <person name="Slobodkin A.I."/>
            <person name="Merkel A.Y."/>
            <person name="Novikov A."/>
            <person name="Bonch-Osmolovskaya E.A."/>
            <person name="Slobodkina G.B."/>
        </authorList>
    </citation>
    <scope>NUCLEOTIDE SEQUENCE [LARGE SCALE GENOMIC DNA]</scope>
    <source>
        <strain evidence="1 2">SN118</strain>
    </source>
</reference>
<evidence type="ECO:0000313" key="1">
    <source>
        <dbReference type="EMBL" id="TKI68634.1"/>
    </source>
</evidence>
<dbReference type="AlphaFoldDB" id="A0A4U2Z498"/>
<dbReference type="OrthoDB" id="5348017at2"/>
<name>A0A4U2Z498_9BACT</name>
<dbReference type="EMBL" id="SZPX01000007">
    <property type="protein sequence ID" value="TKI68634.1"/>
    <property type="molecule type" value="Genomic_DNA"/>
</dbReference>
<keyword evidence="2" id="KW-1185">Reference proteome</keyword>
<dbReference type="RefSeq" id="WP_137014639.1">
    <property type="nucleotide sequence ID" value="NZ_SZPX01000007.1"/>
</dbReference>
<gene>
    <name evidence="1" type="ORF">FCU45_09415</name>
</gene>
<comment type="caution">
    <text evidence="1">The sequence shown here is derived from an EMBL/GenBank/DDBJ whole genome shotgun (WGS) entry which is preliminary data.</text>
</comment>
<evidence type="ECO:0000313" key="2">
    <source>
        <dbReference type="Proteomes" id="UP000309561"/>
    </source>
</evidence>
<proteinExistence type="predicted"/>
<dbReference type="Proteomes" id="UP000309561">
    <property type="component" value="Unassembled WGS sequence"/>
</dbReference>